<reference evidence="8" key="2">
    <citation type="submission" date="2025-08" db="UniProtKB">
        <authorList>
            <consortium name="Ensembl"/>
        </authorList>
    </citation>
    <scope>IDENTIFICATION</scope>
    <source>
        <strain evidence="8">Guanapo</strain>
    </source>
</reference>
<evidence type="ECO:0000256" key="1">
    <source>
        <dbReference type="ARBA" id="ARBA00022468"/>
    </source>
</evidence>
<dbReference type="PROSITE" id="PS50115">
    <property type="entry name" value="ARFGAP"/>
    <property type="match status" value="1"/>
</dbReference>
<dbReference type="KEGG" id="pret:103472177"/>
<feature type="domain" description="Arf-GAP" evidence="7">
    <location>
        <begin position="13"/>
        <end position="137"/>
    </location>
</feature>
<keyword evidence="3 5" id="KW-0863">Zinc-finger</keyword>
<proteinExistence type="predicted"/>
<dbReference type="InterPro" id="IPR051718">
    <property type="entry name" value="ARF_GTPase-activating"/>
</dbReference>
<reference evidence="9" key="1">
    <citation type="submission" date="2013-11" db="EMBL/GenBank/DDBJ databases">
        <title>The genomic landscape of the Guanapo guppy.</title>
        <authorList>
            <person name="Kuenstner A."/>
            <person name="Dreyer C."/>
        </authorList>
    </citation>
    <scope>NUCLEOTIDE SEQUENCE</scope>
    <source>
        <strain evidence="9">Guanapo</strain>
    </source>
</reference>
<evidence type="ECO:0000256" key="6">
    <source>
        <dbReference type="SAM" id="MobiDB-lite"/>
    </source>
</evidence>
<feature type="compositionally biased region" description="Polar residues" evidence="6">
    <location>
        <begin position="458"/>
        <end position="471"/>
    </location>
</feature>
<dbReference type="Ensembl" id="ENSPRET00000032010.1">
    <property type="protein sequence ID" value="ENSPREP00000031651.1"/>
    <property type="gene ID" value="ENSPREG00000021452.1"/>
</dbReference>
<dbReference type="Bgee" id="ENSPREG00000021452">
    <property type="expression patterns" value="Expressed in head and 1 other cell type or tissue"/>
</dbReference>
<feature type="region of interest" description="Disordered" evidence="6">
    <location>
        <begin position="171"/>
        <end position="204"/>
    </location>
</feature>
<dbReference type="SMART" id="SM00105">
    <property type="entry name" value="ArfGap"/>
    <property type="match status" value="1"/>
</dbReference>
<reference evidence="8" key="3">
    <citation type="submission" date="2025-09" db="UniProtKB">
        <authorList>
            <consortium name="Ensembl"/>
        </authorList>
    </citation>
    <scope>IDENTIFICATION</scope>
    <source>
        <strain evidence="8">Guanapo</strain>
    </source>
</reference>
<evidence type="ECO:0000313" key="8">
    <source>
        <dbReference type="Ensembl" id="ENSPREP00000031651.1"/>
    </source>
</evidence>
<dbReference type="PANTHER" id="PTHR45705:SF4">
    <property type="entry name" value="STROMAL MEMBRANE-ASSOCIATED PROTEIN 2"/>
    <property type="match status" value="1"/>
</dbReference>
<feature type="region of interest" description="Disordered" evidence="6">
    <location>
        <begin position="218"/>
        <end position="237"/>
    </location>
</feature>
<dbReference type="GO" id="GO:0008270">
    <property type="term" value="F:zinc ion binding"/>
    <property type="evidence" value="ECO:0007669"/>
    <property type="project" value="UniProtKB-KW"/>
</dbReference>
<dbReference type="InterPro" id="IPR001164">
    <property type="entry name" value="ArfGAP_dom"/>
</dbReference>
<evidence type="ECO:0000256" key="4">
    <source>
        <dbReference type="ARBA" id="ARBA00022833"/>
    </source>
</evidence>
<name>A0A3P9QBX6_POERE</name>
<dbReference type="Gene3D" id="1.10.220.150">
    <property type="entry name" value="Arf GTPase activating protein"/>
    <property type="match status" value="1"/>
</dbReference>
<dbReference type="AlphaFoldDB" id="A0A3P9QBX6"/>
<evidence type="ECO:0000256" key="5">
    <source>
        <dbReference type="PROSITE-ProRule" id="PRU00288"/>
    </source>
</evidence>
<dbReference type="PANTHER" id="PTHR45705">
    <property type="entry name" value="FI20236P1"/>
    <property type="match status" value="1"/>
</dbReference>
<dbReference type="Pfam" id="PF01412">
    <property type="entry name" value="ArfGap"/>
    <property type="match status" value="1"/>
</dbReference>
<dbReference type="InterPro" id="IPR037278">
    <property type="entry name" value="ARFGAP/RecO"/>
</dbReference>
<sequence>MTGKSVKDVDRYQAVLNSLLALEENKYCADCESKGPRWASWNLGIFVCIRCAGIHRNLGVHISKVKSVNLDQWTQEQVQCVQEMGNAKAKRLYEAFLPECFQRPETDQAAEIFIRDKYEKKKYMDKVIDIQMLRKEKSCDNIPKEPVVFEKMKLKKDMSPKTDSQAVTDLLGLDAPTPSPAVSNGGGCVPDSNESPAASNPAQAQSALDLFGSLPAPSSVSSMKTTPASGSLPQSRVTASVPENLSLFMDPKPKAEEGAVKKLSKDSILSLYASTPSLHASGMATHGLYMNRMGFPTHPYGPYHSLAQVGGMGGAMMTSQMAMMGQQQSGLIGVHQNSMIGAQQNCMMGQQNGLMGAQGVMAQPSGVVATPYMTGMGQGIMGQQQSGMVLQQQQNGALAPQQSGMMGQQQVGGMAPLPHQQMYGVQQGQQLQWNMAQMTQQVAGMNLYSTNGMAGYGSQHTGSSTAPSSAHMTAHVWK</sequence>
<evidence type="ECO:0000256" key="2">
    <source>
        <dbReference type="ARBA" id="ARBA00022723"/>
    </source>
</evidence>
<dbReference type="CDD" id="cd08859">
    <property type="entry name" value="ArfGap_SMAP2"/>
    <property type="match status" value="1"/>
</dbReference>
<dbReference type="GO" id="GO:0005737">
    <property type="term" value="C:cytoplasm"/>
    <property type="evidence" value="ECO:0007669"/>
    <property type="project" value="TreeGrafter"/>
</dbReference>
<keyword evidence="2" id="KW-0479">Metal-binding</keyword>
<dbReference type="PRINTS" id="PR00405">
    <property type="entry name" value="REVINTRACTNG"/>
</dbReference>
<dbReference type="SUPFAM" id="SSF57863">
    <property type="entry name" value="ArfGap/RecO-like zinc finger"/>
    <property type="match status" value="1"/>
</dbReference>
<dbReference type="FunFam" id="1.10.220.150:FF:000009">
    <property type="entry name" value="stromal membrane-associated protein 1 isoform X1"/>
    <property type="match status" value="1"/>
</dbReference>
<organism evidence="8 9">
    <name type="scientific">Poecilia reticulata</name>
    <name type="common">Guppy</name>
    <name type="synonym">Acanthophacelus reticulatus</name>
    <dbReference type="NCBI Taxonomy" id="8081"/>
    <lineage>
        <taxon>Eukaryota</taxon>
        <taxon>Metazoa</taxon>
        <taxon>Chordata</taxon>
        <taxon>Craniata</taxon>
        <taxon>Vertebrata</taxon>
        <taxon>Euteleostomi</taxon>
        <taxon>Actinopterygii</taxon>
        <taxon>Neopterygii</taxon>
        <taxon>Teleostei</taxon>
        <taxon>Neoteleostei</taxon>
        <taxon>Acanthomorphata</taxon>
        <taxon>Ovalentaria</taxon>
        <taxon>Atherinomorphae</taxon>
        <taxon>Cyprinodontiformes</taxon>
        <taxon>Poeciliidae</taxon>
        <taxon>Poeciliinae</taxon>
        <taxon>Poecilia</taxon>
    </lineage>
</organism>
<protein>
    <submittedName>
        <fullName evidence="8">Stromal membrane-associated protein 2-like</fullName>
    </submittedName>
</protein>
<keyword evidence="9" id="KW-1185">Reference proteome</keyword>
<dbReference type="RefSeq" id="XP_008419840.1">
    <property type="nucleotide sequence ID" value="XM_008421618.2"/>
</dbReference>
<keyword evidence="1" id="KW-0343">GTPase activation</keyword>
<dbReference type="CTD" id="64744"/>
<accession>A0A3P9QBX6</accession>
<evidence type="ECO:0000259" key="7">
    <source>
        <dbReference type="PROSITE" id="PS50115"/>
    </source>
</evidence>
<evidence type="ECO:0000313" key="9">
    <source>
        <dbReference type="Proteomes" id="UP000242638"/>
    </source>
</evidence>
<keyword evidence="4" id="KW-0862">Zinc</keyword>
<dbReference type="GeneID" id="103472177"/>
<dbReference type="Proteomes" id="UP000242638">
    <property type="component" value="Unassembled WGS sequence"/>
</dbReference>
<dbReference type="OrthoDB" id="10266696at2759"/>
<dbReference type="InterPro" id="IPR038508">
    <property type="entry name" value="ArfGAP_dom_sf"/>
</dbReference>
<feature type="compositionally biased region" description="Low complexity" evidence="6">
    <location>
        <begin position="192"/>
        <end position="204"/>
    </location>
</feature>
<dbReference type="GeneTree" id="ENSGT00940000155884"/>
<dbReference type="GO" id="GO:0005096">
    <property type="term" value="F:GTPase activator activity"/>
    <property type="evidence" value="ECO:0007669"/>
    <property type="project" value="UniProtKB-KW"/>
</dbReference>
<dbReference type="OMA" id="VGVQQNC"/>
<evidence type="ECO:0000256" key="3">
    <source>
        <dbReference type="ARBA" id="ARBA00022771"/>
    </source>
</evidence>
<feature type="region of interest" description="Disordered" evidence="6">
    <location>
        <begin position="458"/>
        <end position="478"/>
    </location>
</feature>